<dbReference type="CDD" id="cd03801">
    <property type="entry name" value="GT4_PimA-like"/>
    <property type="match status" value="1"/>
</dbReference>
<evidence type="ECO:0000256" key="1">
    <source>
        <dbReference type="ARBA" id="ARBA00022676"/>
    </source>
</evidence>
<dbReference type="Pfam" id="PF00534">
    <property type="entry name" value="Glycos_transf_1"/>
    <property type="match status" value="1"/>
</dbReference>
<dbReference type="SUPFAM" id="SSF53756">
    <property type="entry name" value="UDP-Glycosyltransferase/glycogen phosphorylase"/>
    <property type="match status" value="1"/>
</dbReference>
<accession>A0A0F8ZRZ2</accession>
<dbReference type="Gene3D" id="3.40.50.2000">
    <property type="entry name" value="Glycogen Phosphorylase B"/>
    <property type="match status" value="2"/>
</dbReference>
<proteinExistence type="predicted"/>
<dbReference type="PANTHER" id="PTHR12526:SF510">
    <property type="entry name" value="D-INOSITOL 3-PHOSPHATE GLYCOSYLTRANSFERASE"/>
    <property type="match status" value="1"/>
</dbReference>
<keyword evidence="1" id="KW-0328">Glycosyltransferase</keyword>
<sequence>IHTACKGLIQRGHTLIVIADDRRPKQYISEGITVMGVPPDNVTEEMDRLHSLYDFDVVITQLIYSPEALRWGNKNNIATIYFVRNSEMHIDFSKSSPYYPTVLIANSKYIRLRTEERWNRTPELIYPFIDLKKFIPTKREPIYITMINPLVLKGGKLFHSLAKHFREKKFLAVRGWTGLRNRDNFEWDPRQWVLIREAHNNNSIHPPDEVDFADLDNVTVVEGVEDMRSIYGKTQLLLFPSQWDEAFGRSVVEALGSGIPVIATDIGGVKETGINKGGILLDKDSPLETWIEIIERLDDQVLYKSMSDFALEDAKNYSLEKQIDKLEILCLNCINLE</sequence>
<feature type="non-terminal residue" evidence="4">
    <location>
        <position position="1"/>
    </location>
</feature>
<keyword evidence="2" id="KW-0808">Transferase</keyword>
<dbReference type="GO" id="GO:0016757">
    <property type="term" value="F:glycosyltransferase activity"/>
    <property type="evidence" value="ECO:0007669"/>
    <property type="project" value="UniProtKB-KW"/>
</dbReference>
<gene>
    <name evidence="4" type="ORF">LCGC14_3001650</name>
</gene>
<dbReference type="AlphaFoldDB" id="A0A0F8ZRZ2"/>
<name>A0A0F8ZRZ2_9ZZZZ</name>
<dbReference type="InterPro" id="IPR001296">
    <property type="entry name" value="Glyco_trans_1"/>
</dbReference>
<feature type="domain" description="Glycosyl transferase family 1" evidence="3">
    <location>
        <begin position="216"/>
        <end position="308"/>
    </location>
</feature>
<reference evidence="4" key="1">
    <citation type="journal article" date="2015" name="Nature">
        <title>Complex archaea that bridge the gap between prokaryotes and eukaryotes.</title>
        <authorList>
            <person name="Spang A."/>
            <person name="Saw J.H."/>
            <person name="Jorgensen S.L."/>
            <person name="Zaremba-Niedzwiedzka K."/>
            <person name="Martijn J."/>
            <person name="Lind A.E."/>
            <person name="van Eijk R."/>
            <person name="Schleper C."/>
            <person name="Guy L."/>
            <person name="Ettema T.J."/>
        </authorList>
    </citation>
    <scope>NUCLEOTIDE SEQUENCE</scope>
</reference>
<protein>
    <recommendedName>
        <fullName evidence="3">Glycosyl transferase family 1 domain-containing protein</fullName>
    </recommendedName>
</protein>
<evidence type="ECO:0000313" key="4">
    <source>
        <dbReference type="EMBL" id="KKK62706.1"/>
    </source>
</evidence>
<evidence type="ECO:0000256" key="2">
    <source>
        <dbReference type="ARBA" id="ARBA00022679"/>
    </source>
</evidence>
<dbReference type="PANTHER" id="PTHR12526">
    <property type="entry name" value="GLYCOSYLTRANSFERASE"/>
    <property type="match status" value="1"/>
</dbReference>
<organism evidence="4">
    <name type="scientific">marine sediment metagenome</name>
    <dbReference type="NCBI Taxonomy" id="412755"/>
    <lineage>
        <taxon>unclassified sequences</taxon>
        <taxon>metagenomes</taxon>
        <taxon>ecological metagenomes</taxon>
    </lineage>
</organism>
<evidence type="ECO:0000259" key="3">
    <source>
        <dbReference type="Pfam" id="PF00534"/>
    </source>
</evidence>
<dbReference type="EMBL" id="LAZR01061868">
    <property type="protein sequence ID" value="KKK62706.1"/>
    <property type="molecule type" value="Genomic_DNA"/>
</dbReference>
<comment type="caution">
    <text evidence="4">The sequence shown here is derived from an EMBL/GenBank/DDBJ whole genome shotgun (WGS) entry which is preliminary data.</text>
</comment>